<accession>A0A419VUT5</accession>
<dbReference type="AlphaFoldDB" id="A0A419VUT5"/>
<dbReference type="InterPro" id="IPR009057">
    <property type="entry name" value="Homeodomain-like_sf"/>
</dbReference>
<dbReference type="Gene3D" id="1.10.10.60">
    <property type="entry name" value="Homeodomain-like"/>
    <property type="match status" value="1"/>
</dbReference>
<feature type="DNA-binding region" description="H-T-H motif" evidence="2">
    <location>
        <begin position="29"/>
        <end position="48"/>
    </location>
</feature>
<evidence type="ECO:0000259" key="3">
    <source>
        <dbReference type="PROSITE" id="PS50977"/>
    </source>
</evidence>
<dbReference type="PROSITE" id="PS50977">
    <property type="entry name" value="HTH_TETR_2"/>
    <property type="match status" value="1"/>
</dbReference>
<dbReference type="PANTHER" id="PTHR43479:SF11">
    <property type="entry name" value="ACREF_ENVCD OPERON REPRESSOR-RELATED"/>
    <property type="match status" value="1"/>
</dbReference>
<reference evidence="4 5" key="1">
    <citation type="submission" date="2018-09" db="EMBL/GenBank/DDBJ databases">
        <title>Genomic Encyclopedia of Archaeal and Bacterial Type Strains, Phase II (KMG-II): from individual species to whole genera.</title>
        <authorList>
            <person name="Goeker M."/>
        </authorList>
    </citation>
    <scope>NUCLEOTIDE SEQUENCE [LARGE SCALE GENOMIC DNA]</scope>
    <source>
        <strain evidence="4 5">DSM 27148</strain>
    </source>
</reference>
<evidence type="ECO:0000256" key="1">
    <source>
        <dbReference type="ARBA" id="ARBA00023125"/>
    </source>
</evidence>
<dbReference type="InterPro" id="IPR050624">
    <property type="entry name" value="HTH-type_Tx_Regulator"/>
</dbReference>
<proteinExistence type="predicted"/>
<dbReference type="Proteomes" id="UP000283387">
    <property type="component" value="Unassembled WGS sequence"/>
</dbReference>
<dbReference type="SUPFAM" id="SSF46689">
    <property type="entry name" value="Homeodomain-like"/>
    <property type="match status" value="1"/>
</dbReference>
<evidence type="ECO:0000313" key="4">
    <source>
        <dbReference type="EMBL" id="RKD85113.1"/>
    </source>
</evidence>
<dbReference type="Pfam" id="PF00440">
    <property type="entry name" value="TetR_N"/>
    <property type="match status" value="1"/>
</dbReference>
<feature type="domain" description="HTH tetR-type" evidence="3">
    <location>
        <begin position="6"/>
        <end position="66"/>
    </location>
</feature>
<dbReference type="InterPro" id="IPR001647">
    <property type="entry name" value="HTH_TetR"/>
</dbReference>
<gene>
    <name evidence="4" type="ORF">BC643_4632</name>
</gene>
<dbReference type="GO" id="GO:0003677">
    <property type="term" value="F:DNA binding"/>
    <property type="evidence" value="ECO:0007669"/>
    <property type="project" value="UniProtKB-UniRule"/>
</dbReference>
<evidence type="ECO:0000313" key="5">
    <source>
        <dbReference type="Proteomes" id="UP000283387"/>
    </source>
</evidence>
<organism evidence="4 5">
    <name type="scientific">Mangrovibacterium diazotrophicum</name>
    <dbReference type="NCBI Taxonomy" id="1261403"/>
    <lineage>
        <taxon>Bacteria</taxon>
        <taxon>Pseudomonadati</taxon>
        <taxon>Bacteroidota</taxon>
        <taxon>Bacteroidia</taxon>
        <taxon>Marinilabiliales</taxon>
        <taxon>Prolixibacteraceae</taxon>
        <taxon>Mangrovibacterium</taxon>
    </lineage>
</organism>
<sequence>MREKDEIVKTEILEQAQKLFHQYGLKKTTMDEIAAACGKAKSTLYHYFTSKEEVFDAVIEMELTNLRKQVKDKVEQQKSITDKLKTYMVEFQKGSLCMANVYRIMNDANYEQRNTKERFCKMMEFEKSYLQRILFDAYDSGECRNLQKDDLPLMAELFLAGYFGTVKYMILTAENYDPEKLERMAEIFTSKLFE</sequence>
<dbReference type="EMBL" id="RAPN01000006">
    <property type="protein sequence ID" value="RKD85113.1"/>
    <property type="molecule type" value="Genomic_DNA"/>
</dbReference>
<dbReference type="PANTHER" id="PTHR43479">
    <property type="entry name" value="ACREF/ENVCD OPERON REPRESSOR-RELATED"/>
    <property type="match status" value="1"/>
</dbReference>
<keyword evidence="1 2" id="KW-0238">DNA-binding</keyword>
<protein>
    <submittedName>
        <fullName evidence="4">TetR family transcriptional regulator</fullName>
    </submittedName>
</protein>
<dbReference type="Gene3D" id="1.10.357.10">
    <property type="entry name" value="Tetracycline Repressor, domain 2"/>
    <property type="match status" value="1"/>
</dbReference>
<comment type="caution">
    <text evidence="4">The sequence shown here is derived from an EMBL/GenBank/DDBJ whole genome shotgun (WGS) entry which is preliminary data.</text>
</comment>
<keyword evidence="5" id="KW-1185">Reference proteome</keyword>
<name>A0A419VUT5_9BACT</name>
<dbReference type="PRINTS" id="PR00455">
    <property type="entry name" value="HTHTETR"/>
</dbReference>
<evidence type="ECO:0000256" key="2">
    <source>
        <dbReference type="PROSITE-ProRule" id="PRU00335"/>
    </source>
</evidence>